<reference evidence="3" key="2">
    <citation type="submission" date="2015-01" db="EMBL/GenBank/DDBJ databases">
        <title>Evolutionary Origins and Diversification of the Mycorrhizal Mutualists.</title>
        <authorList>
            <consortium name="DOE Joint Genome Institute"/>
            <consortium name="Mycorrhizal Genomics Consortium"/>
            <person name="Kohler A."/>
            <person name="Kuo A."/>
            <person name="Nagy L.G."/>
            <person name="Floudas D."/>
            <person name="Copeland A."/>
            <person name="Barry K.W."/>
            <person name="Cichocki N."/>
            <person name="Veneault-Fourrey C."/>
            <person name="LaButti K."/>
            <person name="Lindquist E.A."/>
            <person name="Lipzen A."/>
            <person name="Lundell T."/>
            <person name="Morin E."/>
            <person name="Murat C."/>
            <person name="Riley R."/>
            <person name="Ohm R."/>
            <person name="Sun H."/>
            <person name="Tunlid A."/>
            <person name="Henrissat B."/>
            <person name="Grigoriev I.V."/>
            <person name="Hibbett D.S."/>
            <person name="Martin F."/>
        </authorList>
    </citation>
    <scope>NUCLEOTIDE SEQUENCE [LARGE SCALE GENOMIC DNA]</scope>
    <source>
        <strain evidence="3">Foug A</strain>
    </source>
</reference>
<protein>
    <submittedName>
        <fullName evidence="2">Uncharacterized protein</fullName>
    </submittedName>
</protein>
<evidence type="ECO:0000313" key="3">
    <source>
        <dbReference type="Proteomes" id="UP000053989"/>
    </source>
</evidence>
<feature type="non-terminal residue" evidence="2">
    <location>
        <position position="213"/>
    </location>
</feature>
<dbReference type="HOGENOM" id="CLU_055848_0_0_1"/>
<sequence>LSSLLMQQLANPRKRLSSFSDSPLRRKSSRMLLRRTESFLSLSDCSDEECGSFLNLSSTPLPAPPPARSVVYPKEHRQRRTLGAKSKPEFIIGSSPSPCVPSKQPKKRSPQPSSAPSASANKASVRKTSPLAPTRTILPPRATFPRSKPEPDLYRVAIKKRMANSPEGEKILRMGPRPAVAVLTAMRELERIVSAAGYEDDDIIMADDTPRPP</sequence>
<evidence type="ECO:0000313" key="2">
    <source>
        <dbReference type="EMBL" id="KIM68507.1"/>
    </source>
</evidence>
<proteinExistence type="predicted"/>
<keyword evidence="3" id="KW-1185">Reference proteome</keyword>
<accession>A0A0C3AU65</accession>
<feature type="non-terminal residue" evidence="2">
    <location>
        <position position="1"/>
    </location>
</feature>
<dbReference type="EMBL" id="KN822009">
    <property type="protein sequence ID" value="KIM68507.1"/>
    <property type="molecule type" value="Genomic_DNA"/>
</dbReference>
<organism evidence="2 3">
    <name type="scientific">Scleroderma citrinum Foug A</name>
    <dbReference type="NCBI Taxonomy" id="1036808"/>
    <lineage>
        <taxon>Eukaryota</taxon>
        <taxon>Fungi</taxon>
        <taxon>Dikarya</taxon>
        <taxon>Basidiomycota</taxon>
        <taxon>Agaricomycotina</taxon>
        <taxon>Agaricomycetes</taxon>
        <taxon>Agaricomycetidae</taxon>
        <taxon>Boletales</taxon>
        <taxon>Sclerodermatineae</taxon>
        <taxon>Sclerodermataceae</taxon>
        <taxon>Scleroderma</taxon>
    </lineage>
</organism>
<feature type="region of interest" description="Disordered" evidence="1">
    <location>
        <begin position="56"/>
        <end position="151"/>
    </location>
</feature>
<dbReference type="Proteomes" id="UP000053989">
    <property type="component" value="Unassembled WGS sequence"/>
</dbReference>
<feature type="compositionally biased region" description="Low complexity" evidence="1">
    <location>
        <begin position="110"/>
        <end position="123"/>
    </location>
</feature>
<feature type="region of interest" description="Disordered" evidence="1">
    <location>
        <begin position="9"/>
        <end position="28"/>
    </location>
</feature>
<dbReference type="AlphaFoldDB" id="A0A0C3AU65"/>
<reference evidence="2 3" key="1">
    <citation type="submission" date="2014-04" db="EMBL/GenBank/DDBJ databases">
        <authorList>
            <consortium name="DOE Joint Genome Institute"/>
            <person name="Kuo A."/>
            <person name="Kohler A."/>
            <person name="Nagy L.G."/>
            <person name="Floudas D."/>
            <person name="Copeland A."/>
            <person name="Barry K.W."/>
            <person name="Cichocki N."/>
            <person name="Veneault-Fourrey C."/>
            <person name="LaButti K."/>
            <person name="Lindquist E.A."/>
            <person name="Lipzen A."/>
            <person name="Lundell T."/>
            <person name="Morin E."/>
            <person name="Murat C."/>
            <person name="Sun H."/>
            <person name="Tunlid A."/>
            <person name="Henrissat B."/>
            <person name="Grigoriev I.V."/>
            <person name="Hibbett D.S."/>
            <person name="Martin F."/>
            <person name="Nordberg H.P."/>
            <person name="Cantor M.N."/>
            <person name="Hua S.X."/>
        </authorList>
    </citation>
    <scope>NUCLEOTIDE SEQUENCE [LARGE SCALE GENOMIC DNA]</scope>
    <source>
        <strain evidence="2 3">Foug A</strain>
    </source>
</reference>
<gene>
    <name evidence="2" type="ORF">SCLCIDRAFT_82716</name>
</gene>
<dbReference type="OrthoDB" id="3256438at2759"/>
<dbReference type="InParanoid" id="A0A0C3AU65"/>
<evidence type="ECO:0000256" key="1">
    <source>
        <dbReference type="SAM" id="MobiDB-lite"/>
    </source>
</evidence>
<name>A0A0C3AU65_9AGAM</name>